<gene>
    <name evidence="2" type="ORF">R2601_02773</name>
</gene>
<evidence type="ECO:0000313" key="2">
    <source>
        <dbReference type="EMBL" id="EAU48461.1"/>
    </source>
</evidence>
<dbReference type="EMBL" id="AATQ01000001">
    <property type="protein sequence ID" value="EAU48461.1"/>
    <property type="molecule type" value="Genomic_DNA"/>
</dbReference>
<organism evidence="2 3">
    <name type="scientific">Salipiger bermudensis (strain DSM 26914 / JCM 13377 / KCTC 12554 / HTCC2601)</name>
    <name type="common">Pelagibaca bermudensis</name>
    <dbReference type="NCBI Taxonomy" id="314265"/>
    <lineage>
        <taxon>Bacteria</taxon>
        <taxon>Pseudomonadati</taxon>
        <taxon>Pseudomonadota</taxon>
        <taxon>Alphaproteobacteria</taxon>
        <taxon>Rhodobacterales</taxon>
        <taxon>Roseobacteraceae</taxon>
        <taxon>Salipiger</taxon>
    </lineage>
</organism>
<feature type="compositionally biased region" description="Low complexity" evidence="1">
    <location>
        <begin position="11"/>
        <end position="48"/>
    </location>
</feature>
<evidence type="ECO:0000256" key="1">
    <source>
        <dbReference type="SAM" id="MobiDB-lite"/>
    </source>
</evidence>
<name>Q0FWU1_SALBH</name>
<proteinExistence type="predicted"/>
<feature type="compositionally biased region" description="Basic residues" evidence="1">
    <location>
        <begin position="1"/>
        <end position="10"/>
    </location>
</feature>
<protein>
    <submittedName>
        <fullName evidence="2">Uncharacterized protein</fullName>
    </submittedName>
</protein>
<reference evidence="2 3" key="1">
    <citation type="journal article" date="2010" name="J. Bacteriol.">
        <title>Genome sequences of Pelagibaca bermudensis HTCC2601T and Maritimibacter alkaliphilus HTCC2654T, the type strains of two marine Roseobacter genera.</title>
        <authorList>
            <person name="Thrash J.C."/>
            <person name="Cho J.C."/>
            <person name="Ferriera S."/>
            <person name="Johnson J."/>
            <person name="Vergin K.L."/>
            <person name="Giovannoni S.J."/>
        </authorList>
    </citation>
    <scope>NUCLEOTIDE SEQUENCE [LARGE SCALE GENOMIC DNA]</scope>
    <source>
        <strain evidence="3">DSM 26914 / JCM 13377 / KCTC 12554 / HTCC2601</strain>
    </source>
</reference>
<feature type="region of interest" description="Disordered" evidence="1">
    <location>
        <begin position="1"/>
        <end position="48"/>
    </location>
</feature>
<dbReference type="AlphaFoldDB" id="Q0FWU1"/>
<evidence type="ECO:0000313" key="3">
    <source>
        <dbReference type="Proteomes" id="UP000006230"/>
    </source>
</evidence>
<keyword evidence="3" id="KW-1185">Reference proteome</keyword>
<accession>Q0FWU1</accession>
<dbReference type="HOGENOM" id="CLU_2790240_0_0_5"/>
<comment type="caution">
    <text evidence="2">The sequence shown here is derived from an EMBL/GenBank/DDBJ whole genome shotgun (WGS) entry which is preliminary data.</text>
</comment>
<sequence length="68" mass="7373">MACAARRARSLPRASGRGSCSTRSRPSSTASAFPSPSRWWWPRSSSSSACFWRSGRFPTSSCSRSGRG</sequence>
<dbReference type="Proteomes" id="UP000006230">
    <property type="component" value="Unassembled WGS sequence"/>
</dbReference>